<evidence type="ECO:0000313" key="3">
    <source>
        <dbReference type="Proteomes" id="UP000219338"/>
    </source>
</evidence>
<dbReference type="InterPro" id="IPR046521">
    <property type="entry name" value="DUF6698"/>
</dbReference>
<dbReference type="EMBL" id="FUEG01000002">
    <property type="protein sequence ID" value="SJK99317.1"/>
    <property type="molecule type" value="Genomic_DNA"/>
</dbReference>
<feature type="compositionally biased region" description="Acidic residues" evidence="1">
    <location>
        <begin position="153"/>
        <end position="175"/>
    </location>
</feature>
<name>A0A284QS93_ARMOS</name>
<gene>
    <name evidence="2" type="ORF">ARMOST_02610</name>
</gene>
<evidence type="ECO:0000313" key="2">
    <source>
        <dbReference type="EMBL" id="SJK99317.1"/>
    </source>
</evidence>
<keyword evidence="3" id="KW-1185">Reference proteome</keyword>
<dbReference type="Pfam" id="PF20414">
    <property type="entry name" value="DUF6698"/>
    <property type="match status" value="1"/>
</dbReference>
<feature type="region of interest" description="Disordered" evidence="1">
    <location>
        <begin position="1"/>
        <end position="73"/>
    </location>
</feature>
<proteinExistence type="predicted"/>
<feature type="compositionally biased region" description="Polar residues" evidence="1">
    <location>
        <begin position="1"/>
        <end position="22"/>
    </location>
</feature>
<dbReference type="OrthoDB" id="3220614at2759"/>
<dbReference type="Proteomes" id="UP000219338">
    <property type="component" value="Unassembled WGS sequence"/>
</dbReference>
<organism evidence="2 3">
    <name type="scientific">Armillaria ostoyae</name>
    <name type="common">Armillaria root rot fungus</name>
    <dbReference type="NCBI Taxonomy" id="47428"/>
    <lineage>
        <taxon>Eukaryota</taxon>
        <taxon>Fungi</taxon>
        <taxon>Dikarya</taxon>
        <taxon>Basidiomycota</taxon>
        <taxon>Agaricomycotina</taxon>
        <taxon>Agaricomycetes</taxon>
        <taxon>Agaricomycetidae</taxon>
        <taxon>Agaricales</taxon>
        <taxon>Marasmiineae</taxon>
        <taxon>Physalacriaceae</taxon>
        <taxon>Armillaria</taxon>
    </lineage>
</organism>
<evidence type="ECO:0000256" key="1">
    <source>
        <dbReference type="SAM" id="MobiDB-lite"/>
    </source>
</evidence>
<reference evidence="3" key="1">
    <citation type="journal article" date="2017" name="Nat. Ecol. Evol.">
        <title>Genome expansion and lineage-specific genetic innovations in the forest pathogenic fungi Armillaria.</title>
        <authorList>
            <person name="Sipos G."/>
            <person name="Prasanna A.N."/>
            <person name="Walter M.C."/>
            <person name="O'Connor E."/>
            <person name="Balint B."/>
            <person name="Krizsan K."/>
            <person name="Kiss B."/>
            <person name="Hess J."/>
            <person name="Varga T."/>
            <person name="Slot J."/>
            <person name="Riley R."/>
            <person name="Boka B."/>
            <person name="Rigling D."/>
            <person name="Barry K."/>
            <person name="Lee J."/>
            <person name="Mihaltcheva S."/>
            <person name="LaButti K."/>
            <person name="Lipzen A."/>
            <person name="Waldron R."/>
            <person name="Moloney N.M."/>
            <person name="Sperisen C."/>
            <person name="Kredics L."/>
            <person name="Vagvoelgyi C."/>
            <person name="Patrignani A."/>
            <person name="Fitzpatrick D."/>
            <person name="Nagy I."/>
            <person name="Doyle S."/>
            <person name="Anderson J.B."/>
            <person name="Grigoriev I.V."/>
            <person name="Gueldener U."/>
            <person name="Muensterkoetter M."/>
            <person name="Nagy L.G."/>
        </authorList>
    </citation>
    <scope>NUCLEOTIDE SEQUENCE [LARGE SCALE GENOMIC DNA]</scope>
    <source>
        <strain evidence="3">C18/9</strain>
    </source>
</reference>
<protein>
    <submittedName>
        <fullName evidence="2">Uncharacterized protein</fullName>
    </submittedName>
</protein>
<feature type="compositionally biased region" description="Low complexity" evidence="1">
    <location>
        <begin position="23"/>
        <end position="46"/>
    </location>
</feature>
<dbReference type="AlphaFoldDB" id="A0A284QS93"/>
<feature type="compositionally biased region" description="Acidic residues" evidence="1">
    <location>
        <begin position="63"/>
        <end position="73"/>
    </location>
</feature>
<accession>A0A284QS93</accession>
<feature type="region of interest" description="Disordered" evidence="1">
    <location>
        <begin position="153"/>
        <end position="177"/>
    </location>
</feature>
<sequence>MKPFPLSTNRKSNTTVQGQKTLSKGPKPKNSSSKAATPSSVKTKSALPAKKRKKTVTRPLPPYDDEEDDEDEEVEVMKVVSEEAEEEEEIGDHPGKRKARELAIKRPKNFEAMKKHYRLAARQCVRFTNAWVTSQATLLHGFKLRCILESLDNDSDNNGDNDNDNDKEEADEDKETPDNFIGMEVYDALVTSIFPDIERNIQWLEGEADPDDPLQFVFELLSSINAGTISDDTPVLDIKKYRRGFNHIHTARLLCLQWWLNDFDKDPQAMLVDLPTKVTPQYLPSFLYDQTLINEDDPRAGLFMGHTCIRV</sequence>